<keyword evidence="5" id="KW-0963">Cytoplasm</keyword>
<dbReference type="UniPathway" id="UPA00068">
    <property type="reaction ID" value="UER00109"/>
</dbReference>
<evidence type="ECO:0000256" key="5">
    <source>
        <dbReference type="HAMAP-Rule" id="MF_01107"/>
    </source>
</evidence>
<dbReference type="InterPro" id="IPR004636">
    <property type="entry name" value="AcOrn/SuccOrn_fam"/>
</dbReference>
<dbReference type="CDD" id="cd00610">
    <property type="entry name" value="OAT_like"/>
    <property type="match status" value="1"/>
</dbReference>
<dbReference type="PANTHER" id="PTHR11986:SF79">
    <property type="entry name" value="ACETYLORNITHINE AMINOTRANSFERASE, MITOCHONDRIAL"/>
    <property type="match status" value="1"/>
</dbReference>
<comment type="miscellaneous">
    <text evidence="5">May also have succinyldiaminopimelate aminotransferase activity, thus carrying out the corresponding step in lysine biosynthesis.</text>
</comment>
<feature type="binding site" evidence="5">
    <location>
        <position position="280"/>
    </location>
    <ligand>
        <name>N(2)-acetyl-L-ornithine</name>
        <dbReference type="ChEBI" id="CHEBI:57805"/>
    </ligand>
</feature>
<dbReference type="InterPro" id="IPR015422">
    <property type="entry name" value="PyrdxlP-dep_Trfase_small"/>
</dbReference>
<comment type="caution">
    <text evidence="6">The sequence shown here is derived from an EMBL/GenBank/DDBJ whole genome shotgun (WGS) entry which is preliminary data.</text>
</comment>
<dbReference type="PIRSF" id="PIRSF000521">
    <property type="entry name" value="Transaminase_4ab_Lys_Orn"/>
    <property type="match status" value="1"/>
</dbReference>
<comment type="subunit">
    <text evidence="5">Homodimer.</text>
</comment>
<dbReference type="InterPro" id="IPR015424">
    <property type="entry name" value="PyrdxlP-dep_Trfase"/>
</dbReference>
<dbReference type="Gene3D" id="3.40.640.10">
    <property type="entry name" value="Type I PLP-dependent aspartate aminotransferase-like (Major domain)"/>
    <property type="match status" value="1"/>
</dbReference>
<dbReference type="GO" id="GO:0042802">
    <property type="term" value="F:identical protein binding"/>
    <property type="evidence" value="ECO:0007669"/>
    <property type="project" value="TreeGrafter"/>
</dbReference>
<feature type="binding site" evidence="5">
    <location>
        <begin position="105"/>
        <end position="106"/>
    </location>
    <ligand>
        <name>pyridoxal 5'-phosphate</name>
        <dbReference type="ChEBI" id="CHEBI:597326"/>
    </ligand>
</feature>
<feature type="binding site" evidence="5">
    <location>
        <position position="138"/>
    </location>
    <ligand>
        <name>pyridoxal 5'-phosphate</name>
        <dbReference type="ChEBI" id="CHEBI:597326"/>
    </ligand>
</feature>
<comment type="pathway">
    <text evidence="5">Amino-acid biosynthesis; L-arginine biosynthesis; N(2)-acetyl-L-ornithine from L-glutamate: step 4/4.</text>
</comment>
<proteinExistence type="inferred from homology"/>
<dbReference type="NCBIfam" id="TIGR00707">
    <property type="entry name" value="argD"/>
    <property type="match status" value="1"/>
</dbReference>
<keyword evidence="5" id="KW-0055">Arginine biosynthesis</keyword>
<comment type="catalytic activity">
    <reaction evidence="5">
        <text>N(2)-acetyl-L-ornithine + 2-oxoglutarate = N-acetyl-L-glutamate 5-semialdehyde + L-glutamate</text>
        <dbReference type="Rhea" id="RHEA:18049"/>
        <dbReference type="ChEBI" id="CHEBI:16810"/>
        <dbReference type="ChEBI" id="CHEBI:29123"/>
        <dbReference type="ChEBI" id="CHEBI:29985"/>
        <dbReference type="ChEBI" id="CHEBI:57805"/>
        <dbReference type="EC" id="2.6.1.11"/>
    </reaction>
</comment>
<dbReference type="GO" id="GO:0003992">
    <property type="term" value="F:N2-acetyl-L-ornithine:2-oxoglutarate 5-aminotransferase activity"/>
    <property type="evidence" value="ECO:0007669"/>
    <property type="project" value="UniProtKB-UniRule"/>
</dbReference>
<dbReference type="SUPFAM" id="SSF53383">
    <property type="entry name" value="PLP-dependent transferases"/>
    <property type="match status" value="1"/>
</dbReference>
<evidence type="ECO:0000256" key="1">
    <source>
        <dbReference type="ARBA" id="ARBA00022576"/>
    </source>
</evidence>
<dbReference type="EC" id="2.6.1.11" evidence="5"/>
<dbReference type="RefSeq" id="WP_154460454.1">
    <property type="nucleotide sequence ID" value="NZ_VUMM01000013.1"/>
</dbReference>
<dbReference type="GO" id="GO:0006526">
    <property type="term" value="P:L-arginine biosynthetic process"/>
    <property type="evidence" value="ECO:0007669"/>
    <property type="project" value="UniProtKB-UniRule"/>
</dbReference>
<dbReference type="InterPro" id="IPR005814">
    <property type="entry name" value="Aminotrans_3"/>
</dbReference>
<keyword evidence="1 5" id="KW-0032">Aminotransferase</keyword>
<organism evidence="6 7">
    <name type="scientific">Floccifex porci</name>
    <dbReference type="NCBI Taxonomy" id="2606629"/>
    <lineage>
        <taxon>Bacteria</taxon>
        <taxon>Bacillati</taxon>
        <taxon>Bacillota</taxon>
        <taxon>Erysipelotrichia</taxon>
        <taxon>Erysipelotrichales</taxon>
        <taxon>Erysipelotrichaceae</taxon>
        <taxon>Floccifex</taxon>
    </lineage>
</organism>
<dbReference type="InterPro" id="IPR015421">
    <property type="entry name" value="PyrdxlP-dep_Trfase_major"/>
</dbReference>
<dbReference type="InterPro" id="IPR049704">
    <property type="entry name" value="Aminotrans_3_PPA_site"/>
</dbReference>
<dbReference type="PROSITE" id="PS00600">
    <property type="entry name" value="AA_TRANSFER_CLASS_3"/>
    <property type="match status" value="1"/>
</dbReference>
<feature type="binding site" evidence="5">
    <location>
        <begin position="223"/>
        <end position="226"/>
    </location>
    <ligand>
        <name>pyridoxal 5'-phosphate</name>
        <dbReference type="ChEBI" id="CHEBI:597326"/>
    </ligand>
</feature>
<dbReference type="Pfam" id="PF00202">
    <property type="entry name" value="Aminotran_3"/>
    <property type="match status" value="1"/>
</dbReference>
<dbReference type="GO" id="GO:0005737">
    <property type="term" value="C:cytoplasm"/>
    <property type="evidence" value="ECO:0007669"/>
    <property type="project" value="UniProtKB-SubCell"/>
</dbReference>
<sequence length="393" mass="43698">MNFDEIVAEENQYLMSTYGRFPVVLESGQGCTLTDIQNKKYLDLTSGIGVNSLGHNHPEIVKTIESQAKKCLHVSNLYYTQPMIEVAKFLVEKGNMKKVFFANSGAEANEGMIKVARKYSFDKYGKNRNKILTLKQSFHGRTMATLTATGQDKFHNYFYPFMDGFDYIKANDIGDLYDHLDDSVCGIMMELVQGESGVIPLDYDYVSKVACLCKEKDILLMVDEVQTGIGRCGTLFVYEQYDIQPDLVSLAKGLGSGIPVGAFMASEKCKDVLSKGDHGTTFGGNPLSCAVAKTVLSIVSDPSFLQDVKKKGEYFMEQIQKIDSKIIKEVRGKGLMIGIVVDENQRMSLINQLLKDGLLVLSAGKDVIRLLPPLIITYEQINEAVEKMKGVFL</sequence>
<dbReference type="GO" id="GO:0030170">
    <property type="term" value="F:pyridoxal phosphate binding"/>
    <property type="evidence" value="ECO:0007669"/>
    <property type="project" value="InterPro"/>
</dbReference>
<feature type="binding site" evidence="5">
    <location>
        <position position="281"/>
    </location>
    <ligand>
        <name>pyridoxal 5'-phosphate</name>
        <dbReference type="ChEBI" id="CHEBI:597326"/>
    </ligand>
</feature>
<keyword evidence="2 5" id="KW-0028">Amino-acid biosynthesis</keyword>
<keyword evidence="4 5" id="KW-0663">Pyridoxal phosphate</keyword>
<reference evidence="6 7" key="1">
    <citation type="submission" date="2019-08" db="EMBL/GenBank/DDBJ databases">
        <title>In-depth cultivation of the pig gut microbiome towards novel bacterial diversity and tailored functional studies.</title>
        <authorList>
            <person name="Wylensek D."/>
            <person name="Hitch T.C.A."/>
            <person name="Clavel T."/>
        </authorList>
    </citation>
    <scope>NUCLEOTIDE SEQUENCE [LARGE SCALE GENOMIC DNA]</scope>
    <source>
        <strain evidence="6 7">LKV-178-WT-2G</strain>
    </source>
</reference>
<evidence type="ECO:0000256" key="3">
    <source>
        <dbReference type="ARBA" id="ARBA00022679"/>
    </source>
</evidence>
<evidence type="ECO:0000256" key="4">
    <source>
        <dbReference type="ARBA" id="ARBA00022898"/>
    </source>
</evidence>
<feature type="modified residue" description="N6-(pyridoxal phosphate)lysine" evidence="5">
    <location>
        <position position="252"/>
    </location>
</feature>
<dbReference type="Gene3D" id="3.90.1150.10">
    <property type="entry name" value="Aspartate Aminotransferase, domain 1"/>
    <property type="match status" value="1"/>
</dbReference>
<dbReference type="EMBL" id="VUMM01000013">
    <property type="protein sequence ID" value="MSS01821.1"/>
    <property type="molecule type" value="Genomic_DNA"/>
</dbReference>
<feature type="binding site" evidence="5">
    <location>
        <position position="141"/>
    </location>
    <ligand>
        <name>N(2)-acetyl-L-ornithine</name>
        <dbReference type="ChEBI" id="CHEBI:57805"/>
    </ligand>
</feature>
<name>A0A7X2T4H1_9FIRM</name>
<keyword evidence="3 5" id="KW-0808">Transferase</keyword>
<protein>
    <recommendedName>
        <fullName evidence="5">Acetylornithine aminotransferase</fullName>
        <shortName evidence="5">ACOAT</shortName>
        <ecNumber evidence="5">2.6.1.11</ecNumber>
    </recommendedName>
</protein>
<dbReference type="InterPro" id="IPR050103">
    <property type="entry name" value="Class-III_PLP-dep_AT"/>
</dbReference>
<keyword evidence="7" id="KW-1185">Reference proteome</keyword>
<comment type="cofactor">
    <cofactor evidence="5">
        <name>pyridoxal 5'-phosphate</name>
        <dbReference type="ChEBI" id="CHEBI:597326"/>
    </cofactor>
    <text evidence="5">Binds 1 pyridoxal phosphate per subunit.</text>
</comment>
<evidence type="ECO:0000313" key="7">
    <source>
        <dbReference type="Proteomes" id="UP000470082"/>
    </source>
</evidence>
<dbReference type="AlphaFoldDB" id="A0A7X2T4H1"/>
<accession>A0A7X2T4H1</accession>
<evidence type="ECO:0000313" key="6">
    <source>
        <dbReference type="EMBL" id="MSS01821.1"/>
    </source>
</evidence>
<dbReference type="HAMAP" id="MF_01107">
    <property type="entry name" value="ArgD_aminotrans_3"/>
    <property type="match status" value="1"/>
</dbReference>
<comment type="subcellular location">
    <subcellularLocation>
        <location evidence="5">Cytoplasm</location>
    </subcellularLocation>
</comment>
<dbReference type="NCBIfam" id="NF002325">
    <property type="entry name" value="PRK01278.1"/>
    <property type="match status" value="1"/>
</dbReference>
<comment type="similarity">
    <text evidence="5">Belongs to the class-III pyridoxal-phosphate-dependent aminotransferase family. ArgD subfamily.</text>
</comment>
<gene>
    <name evidence="5" type="primary">argD</name>
    <name evidence="6" type="ORF">FYJ50_06890</name>
</gene>
<dbReference type="PANTHER" id="PTHR11986">
    <property type="entry name" value="AMINOTRANSFERASE CLASS III"/>
    <property type="match status" value="1"/>
</dbReference>
<dbReference type="FunFam" id="3.40.640.10:FF:000004">
    <property type="entry name" value="Acetylornithine aminotransferase"/>
    <property type="match status" value="1"/>
</dbReference>
<evidence type="ECO:0000256" key="2">
    <source>
        <dbReference type="ARBA" id="ARBA00022605"/>
    </source>
</evidence>
<dbReference type="Proteomes" id="UP000470082">
    <property type="component" value="Unassembled WGS sequence"/>
</dbReference>